<dbReference type="Proteomes" id="UP000318538">
    <property type="component" value="Chromosome"/>
</dbReference>
<name>A0A517NBN1_9BACT</name>
<feature type="compositionally biased region" description="Basic and acidic residues" evidence="1">
    <location>
        <begin position="17"/>
        <end position="32"/>
    </location>
</feature>
<evidence type="ECO:0000313" key="2">
    <source>
        <dbReference type="EMBL" id="QDT04546.1"/>
    </source>
</evidence>
<evidence type="ECO:0000256" key="1">
    <source>
        <dbReference type="SAM" id="MobiDB-lite"/>
    </source>
</evidence>
<reference evidence="2 3" key="1">
    <citation type="submission" date="2019-02" db="EMBL/GenBank/DDBJ databases">
        <title>Deep-cultivation of Planctomycetes and their phenomic and genomic characterization uncovers novel biology.</title>
        <authorList>
            <person name="Wiegand S."/>
            <person name="Jogler M."/>
            <person name="Boedeker C."/>
            <person name="Pinto D."/>
            <person name="Vollmers J."/>
            <person name="Rivas-Marin E."/>
            <person name="Kohn T."/>
            <person name="Peeters S.H."/>
            <person name="Heuer A."/>
            <person name="Rast P."/>
            <person name="Oberbeckmann S."/>
            <person name="Bunk B."/>
            <person name="Jeske O."/>
            <person name="Meyerdierks A."/>
            <person name="Storesund J.E."/>
            <person name="Kallscheuer N."/>
            <person name="Luecker S."/>
            <person name="Lage O.M."/>
            <person name="Pohl T."/>
            <person name="Merkel B.J."/>
            <person name="Hornburger P."/>
            <person name="Mueller R.-W."/>
            <person name="Bruemmer F."/>
            <person name="Labrenz M."/>
            <person name="Spormann A.M."/>
            <person name="Op den Camp H."/>
            <person name="Overmann J."/>
            <person name="Amann R."/>
            <person name="Jetten M.S.M."/>
            <person name="Mascher T."/>
            <person name="Medema M.H."/>
            <person name="Devos D.P."/>
            <person name="Kaster A.-K."/>
            <person name="Ovreas L."/>
            <person name="Rohde M."/>
            <person name="Galperin M.Y."/>
            <person name="Jogler C."/>
        </authorList>
    </citation>
    <scope>NUCLEOTIDE SEQUENCE [LARGE SCALE GENOMIC DNA]</scope>
    <source>
        <strain evidence="2 3">K22_7</strain>
    </source>
</reference>
<feature type="region of interest" description="Disordered" evidence="1">
    <location>
        <begin position="62"/>
        <end position="81"/>
    </location>
</feature>
<dbReference type="EMBL" id="CP036525">
    <property type="protein sequence ID" value="QDT04546.1"/>
    <property type="molecule type" value="Genomic_DNA"/>
</dbReference>
<dbReference type="KEGG" id="rlc:K227x_29380"/>
<keyword evidence="3" id="KW-1185">Reference proteome</keyword>
<protein>
    <submittedName>
        <fullName evidence="2">Uncharacterized protein</fullName>
    </submittedName>
</protein>
<proteinExistence type="predicted"/>
<accession>A0A517NBN1</accession>
<evidence type="ECO:0000313" key="3">
    <source>
        <dbReference type="Proteomes" id="UP000318538"/>
    </source>
</evidence>
<feature type="region of interest" description="Disordered" evidence="1">
    <location>
        <begin position="1"/>
        <end position="52"/>
    </location>
</feature>
<dbReference type="AlphaFoldDB" id="A0A517NBN1"/>
<gene>
    <name evidence="2" type="ORF">K227x_29380</name>
</gene>
<sequence length="81" mass="8676">MTVGPPNALTPSATEALTEREPWLSPSDREKLGGLNPELTVTHQSGPPPTDVNLRVRTVRSTGFSSPLSPHAVPQTRLHSV</sequence>
<organism evidence="2 3">
    <name type="scientific">Rubripirellula lacrimiformis</name>
    <dbReference type="NCBI Taxonomy" id="1930273"/>
    <lineage>
        <taxon>Bacteria</taxon>
        <taxon>Pseudomonadati</taxon>
        <taxon>Planctomycetota</taxon>
        <taxon>Planctomycetia</taxon>
        <taxon>Pirellulales</taxon>
        <taxon>Pirellulaceae</taxon>
        <taxon>Rubripirellula</taxon>
    </lineage>
</organism>